<evidence type="ECO:0000313" key="4">
    <source>
        <dbReference type="EMBL" id="CAB9530467.1"/>
    </source>
</evidence>
<organism evidence="4 5">
    <name type="scientific">Seminavis robusta</name>
    <dbReference type="NCBI Taxonomy" id="568900"/>
    <lineage>
        <taxon>Eukaryota</taxon>
        <taxon>Sar</taxon>
        <taxon>Stramenopiles</taxon>
        <taxon>Ochrophyta</taxon>
        <taxon>Bacillariophyta</taxon>
        <taxon>Bacillariophyceae</taxon>
        <taxon>Bacillariophycidae</taxon>
        <taxon>Naviculales</taxon>
        <taxon>Naviculaceae</taxon>
        <taxon>Seminavis</taxon>
    </lineage>
</organism>
<proteinExistence type="predicted"/>
<evidence type="ECO:0000256" key="3">
    <source>
        <dbReference type="SAM" id="Coils"/>
    </source>
</evidence>
<keyword evidence="2" id="KW-0677">Repeat</keyword>
<evidence type="ECO:0000256" key="2">
    <source>
        <dbReference type="ARBA" id="ARBA00022737"/>
    </source>
</evidence>
<name>A0A9N8EYJ7_9STRA</name>
<dbReference type="Proteomes" id="UP001153069">
    <property type="component" value="Unassembled WGS sequence"/>
</dbReference>
<keyword evidence="3" id="KW-0175">Coiled coil</keyword>
<keyword evidence="1" id="KW-0880">Kelch repeat</keyword>
<protein>
    <submittedName>
        <fullName evidence="4">Uncharacterized protein</fullName>
    </submittedName>
</protein>
<dbReference type="CDD" id="cd14733">
    <property type="entry name" value="BACK"/>
    <property type="match status" value="1"/>
</dbReference>
<dbReference type="AlphaFoldDB" id="A0A9N8EYJ7"/>
<evidence type="ECO:0000313" key="5">
    <source>
        <dbReference type="Proteomes" id="UP001153069"/>
    </source>
</evidence>
<keyword evidence="5" id="KW-1185">Reference proteome</keyword>
<comment type="caution">
    <text evidence="4">The sequence shown here is derived from an EMBL/GenBank/DDBJ whole genome shotgun (WGS) entry which is preliminary data.</text>
</comment>
<feature type="coiled-coil region" evidence="3">
    <location>
        <begin position="302"/>
        <end position="355"/>
    </location>
</feature>
<reference evidence="4" key="1">
    <citation type="submission" date="2020-06" db="EMBL/GenBank/DDBJ databases">
        <authorList>
            <consortium name="Plant Systems Biology data submission"/>
        </authorList>
    </citation>
    <scope>NUCLEOTIDE SEQUENCE</scope>
    <source>
        <strain evidence="4">D6</strain>
    </source>
</reference>
<dbReference type="OrthoDB" id="202001at2759"/>
<sequence length="368" mass="42116">MADGNNNNNNAQAQQPLPPLLQIQDIDDWLRFNGLRAADDVGPAECGSFLSDLNRSEAHAKHEAQEEYQQQVHADIFKEALKAEEQQQSMKRKLLEAWKGEILEIDVGATTKPFRVSLAALAQVCDTVFTMASSRRYMGNANNEESPVLLSLTDYSADSVKHFLDLAFDNLSMEQMQDQFVVDCCHIAHYLQCHKVLEATNEVLLRHVDSDNCLSLCQMADSLGLTDLFEKSLFHMLKALDDLESQEAYGDFSPELKDRIGGIRAVFTKYQSTSMFKDDKDNNNGNTRAKRNLYFTSLDEYIAIFAENVQYHRERLEEAKEQNQVNFSAYAQGKIEKQELRVLTLEAMLQEQKRLFGRQQRQDKRVRL</sequence>
<dbReference type="PANTHER" id="PTHR45632:SF3">
    <property type="entry name" value="KELCH-LIKE PROTEIN 32"/>
    <property type="match status" value="1"/>
</dbReference>
<dbReference type="PANTHER" id="PTHR45632">
    <property type="entry name" value="LD33804P"/>
    <property type="match status" value="1"/>
</dbReference>
<dbReference type="Gene3D" id="3.30.710.10">
    <property type="entry name" value="Potassium Channel Kv1.1, Chain A"/>
    <property type="match status" value="1"/>
</dbReference>
<evidence type="ECO:0000256" key="1">
    <source>
        <dbReference type="ARBA" id="ARBA00022441"/>
    </source>
</evidence>
<gene>
    <name evidence="4" type="ORF">SEMRO_2890_G339560.1</name>
</gene>
<dbReference type="InterPro" id="IPR011333">
    <property type="entry name" value="SKP1/BTB/POZ_sf"/>
</dbReference>
<accession>A0A9N8EYJ7</accession>
<dbReference type="EMBL" id="CAICTM010002888">
    <property type="protein sequence ID" value="CAB9530467.1"/>
    <property type="molecule type" value="Genomic_DNA"/>
</dbReference>